<feature type="domain" description="Trafficking protein particle complex subunit 11" evidence="8">
    <location>
        <begin position="262"/>
        <end position="513"/>
    </location>
</feature>
<sequence length="1091" mass="124269">MAELPPELTAKPLALIGVTGLDAVNNAIHRAIWDAFTNSRRPDGAPVQFKLLNNAHEFPTVKPKRNSYEWYKLKGILKRNWMNKYLNEVPSVVVIFYDLDWIDPQWNEKKIECSSRVQSLRAALEGRSTKIAVVLVQHSKPVQPGSEDVVTTERATALCNACELPAKSLYVLPHEDHLLRYTSRLEHAFYDLAQNFYHHEYRIVKGHRDQLNKTSHQYLFVRHQFKMGFLNELKQDQQTAHKHYQQAYNNILDIRYTETDILEIKTVASFINYKLCRLMFNMSCPKDAIAQFRAHTDRFKLRTGPKELMFEHHAWMSSQFSTFAELFEQAIRQGLPAVQTQHPGYYYHMAAQHATDRKTSCEELCKNVTSYPDPDPLAGSEKLEFYGQRPWRPGKLNQEQVDTTRETLAIQALQYKEKTTVNHSMIIIGLLGNAISQFKINRCPRMRRRLVVQMADEYYNSRDYGKVLTLLMHMLWDYRGERWPVLLTDVLKKALGAAFLFASIQDYIILALESLGPSNVLSESHQSAIRSNIINILQKKPPNPEPDLPDAEKVSAIEKWMSLLSQNDPFVFTIDDNMATFIEVKARFSQPKYTVNTTVTVEVFIRNLYREIMEFSKLSVTVNSPGYSSEFAVTDANNKPLIFQSNETKTFLCQFQARQQDVGSEIQIRRVSLYLGNDTSCCVILGFTGIGGETNLLERLYPEIQQFRRGLFESIRPVLNAEIRPEESSVNINVKSQSPALLGEWFPITITLSSNESISNAVLTGILQMDGSSDQSTELSLTMTSKQTPVAVEFTSIDKDHSVQQIVYVKAHKVGDRNLVIKVDYSITEQVKCSKELIYTFSVMKPFEVTTQFYTVLFQPLTKGFINDPFIMMSHITCISPWPITILSTSIELGDSIQKEDEEPQESILEGINLSNGEAASEPFCVVPKVGSEQPTSTGVYTIKWKRTNDDSGLETSSSVTLSPLWVEDAVIGLEAKLPAHGWVRMPICVSYFFRNHSDYLITLQLSMEPSDAFVFAGQKQINICILPNDERKIDWIMRPLVAGLVSLPKLLLAVPADEEHKLNKGRLAEVLERSLPSHIYIMSQSQSLDS</sequence>
<dbReference type="GO" id="GO:0005794">
    <property type="term" value="C:Golgi apparatus"/>
    <property type="evidence" value="ECO:0007669"/>
    <property type="project" value="UniProtKB-SubCell"/>
</dbReference>
<dbReference type="RefSeq" id="XP_024945200.1">
    <property type="nucleotide sequence ID" value="XM_025089432.1"/>
</dbReference>
<dbReference type="PANTHER" id="PTHR14374">
    <property type="entry name" value="FOIE GRAS"/>
    <property type="match status" value="1"/>
</dbReference>
<organism evidence="10 11">
    <name type="scientific">Cephus cinctus</name>
    <name type="common">Wheat stem sawfly</name>
    <dbReference type="NCBI Taxonomy" id="211228"/>
    <lineage>
        <taxon>Eukaryota</taxon>
        <taxon>Metazoa</taxon>
        <taxon>Ecdysozoa</taxon>
        <taxon>Arthropoda</taxon>
        <taxon>Hexapoda</taxon>
        <taxon>Insecta</taxon>
        <taxon>Pterygota</taxon>
        <taxon>Neoptera</taxon>
        <taxon>Endopterygota</taxon>
        <taxon>Hymenoptera</taxon>
        <taxon>Cephoidea</taxon>
        <taxon>Cephidae</taxon>
        <taxon>Cephus</taxon>
    </lineage>
</organism>
<dbReference type="PANTHER" id="PTHR14374:SF0">
    <property type="entry name" value="TRAFFICKING PROTEIN PARTICLE COMPLEX SUBUNIT 11"/>
    <property type="match status" value="1"/>
</dbReference>
<protein>
    <recommendedName>
        <fullName evidence="4">Trafficking protein particle complex subunit 11</fullName>
    </recommendedName>
</protein>
<proteinExistence type="inferred from homology"/>
<evidence type="ECO:0000256" key="5">
    <source>
        <dbReference type="ARBA" id="ARBA00022448"/>
    </source>
</evidence>
<dbReference type="InterPro" id="IPR021773">
    <property type="entry name" value="TPC11"/>
</dbReference>
<name>A0AAJ7W5E2_CEPCN</name>
<evidence type="ECO:0000256" key="2">
    <source>
        <dbReference type="ARBA" id="ARBA00004222"/>
    </source>
</evidence>
<keyword evidence="6" id="KW-0931">ER-Golgi transport</keyword>
<feature type="domain" description="Trafficking protein particle complex subunit 11 C-terminal" evidence="9">
    <location>
        <begin position="1001"/>
        <end position="1051"/>
    </location>
</feature>
<evidence type="ECO:0000256" key="7">
    <source>
        <dbReference type="ARBA" id="ARBA00023034"/>
    </source>
</evidence>
<accession>A0AAJ7W5E2</accession>
<evidence type="ECO:0000256" key="1">
    <source>
        <dbReference type="ARBA" id="ARBA00001995"/>
    </source>
</evidence>
<dbReference type="Pfam" id="PF12742">
    <property type="entry name" value="Gryzun-like"/>
    <property type="match status" value="1"/>
</dbReference>
<comment type="function">
    <text evidence="1">Involved in endoplasmic reticulum to Golgi apparatus trafficking at a very early stage.</text>
</comment>
<evidence type="ECO:0000259" key="9">
    <source>
        <dbReference type="Pfam" id="PF12742"/>
    </source>
</evidence>
<keyword evidence="5" id="KW-0813">Transport</keyword>
<keyword evidence="10" id="KW-1185">Reference proteome</keyword>
<dbReference type="GO" id="GO:0016192">
    <property type="term" value="P:vesicle-mediated transport"/>
    <property type="evidence" value="ECO:0007669"/>
    <property type="project" value="UniProtKB-KW"/>
</dbReference>
<dbReference type="Proteomes" id="UP000694920">
    <property type="component" value="Unplaced"/>
</dbReference>
<evidence type="ECO:0000256" key="6">
    <source>
        <dbReference type="ARBA" id="ARBA00022892"/>
    </source>
</evidence>
<reference evidence="11" key="1">
    <citation type="submission" date="2025-08" db="UniProtKB">
        <authorList>
            <consortium name="RefSeq"/>
        </authorList>
    </citation>
    <scope>IDENTIFICATION</scope>
</reference>
<evidence type="ECO:0000256" key="3">
    <source>
        <dbReference type="ARBA" id="ARBA00007051"/>
    </source>
</evidence>
<evidence type="ECO:0000313" key="11">
    <source>
        <dbReference type="RefSeq" id="XP_024945200.1"/>
    </source>
</evidence>
<dbReference type="AlphaFoldDB" id="A0AAJ7W5E2"/>
<comment type="similarity">
    <text evidence="3">Belongs to the TRAPPC11 family.</text>
</comment>
<gene>
    <name evidence="11" type="primary">LOC107272143</name>
</gene>
<evidence type="ECO:0000256" key="4">
    <source>
        <dbReference type="ARBA" id="ARBA00021520"/>
    </source>
</evidence>
<comment type="subcellular location">
    <subcellularLocation>
        <location evidence="2">Golgi apparatus</location>
        <location evidence="2">cis-Golgi network</location>
    </subcellularLocation>
</comment>
<dbReference type="KEGG" id="ccin:107272143"/>
<keyword evidence="7" id="KW-0333">Golgi apparatus</keyword>
<dbReference type="CTD" id="38391"/>
<dbReference type="Pfam" id="PF11817">
    <property type="entry name" value="Foie-gras_1"/>
    <property type="match status" value="1"/>
</dbReference>
<dbReference type="GeneID" id="107272143"/>
<evidence type="ECO:0000259" key="8">
    <source>
        <dbReference type="Pfam" id="PF11817"/>
    </source>
</evidence>
<evidence type="ECO:0000313" key="10">
    <source>
        <dbReference type="Proteomes" id="UP000694920"/>
    </source>
</evidence>
<dbReference type="InterPro" id="IPR025876">
    <property type="entry name" value="TRAPPC11_C"/>
</dbReference>